<dbReference type="Proteomes" id="UP000681722">
    <property type="component" value="Unassembled WGS sequence"/>
</dbReference>
<sequence length="377" mass="44480">MSHYRTPLDIVRRRNARWNPKKVQTNNQYRALYRVFAAPPHTYSYYYINRTTPIDILDNLIDHAHTTQHFSIDAENDVTTHRPSLIQIQFVHVNQPSIIILIETQHLPPKSSPLFIKIRHLCSLILTPTNSLYAWGDPILKHNIQSEFKDWFNDRYPSAPERKDELNDQYSLQHAIKLVFNQWLDKELTMSNWGCGIDERLATGIPQALVGMDQQVENYETSLQSLTLASLKLELQYEDISDDEDMGLIPVHVQDEPLFHSPVPAEVRDELVVHVQDGLTEPSPLQYEPISDDEEDQNIVTQHNPSSMHNRLVTPQRTVRIEKRRSPDRHKQYNQLQNRRRRARRYEHEVIRSIYHKFSITKVKRILRSMNIRYVKF</sequence>
<dbReference type="AlphaFoldDB" id="A0A814PCT5"/>
<dbReference type="OrthoDB" id="10058459at2759"/>
<evidence type="ECO:0000313" key="1">
    <source>
        <dbReference type="EMBL" id="CAF0757779.1"/>
    </source>
</evidence>
<organism evidence="2 5">
    <name type="scientific">Didymodactylos carnosus</name>
    <dbReference type="NCBI Taxonomy" id="1234261"/>
    <lineage>
        <taxon>Eukaryota</taxon>
        <taxon>Metazoa</taxon>
        <taxon>Spiralia</taxon>
        <taxon>Gnathifera</taxon>
        <taxon>Rotifera</taxon>
        <taxon>Eurotatoria</taxon>
        <taxon>Bdelloidea</taxon>
        <taxon>Philodinida</taxon>
        <taxon>Philodinidae</taxon>
        <taxon>Didymodactylos</taxon>
    </lineage>
</organism>
<dbReference type="EMBL" id="CAJNOK010000499">
    <property type="protein sequence ID" value="CAF0757779.1"/>
    <property type="molecule type" value="Genomic_DNA"/>
</dbReference>
<dbReference type="EMBL" id="CAJNOQ010005643">
    <property type="protein sequence ID" value="CAF1106139.1"/>
    <property type="molecule type" value="Genomic_DNA"/>
</dbReference>
<protein>
    <submittedName>
        <fullName evidence="2">Uncharacterized protein</fullName>
    </submittedName>
</protein>
<evidence type="ECO:0000313" key="3">
    <source>
        <dbReference type="EMBL" id="CAF3537229.1"/>
    </source>
</evidence>
<dbReference type="Proteomes" id="UP000663829">
    <property type="component" value="Unassembled WGS sequence"/>
</dbReference>
<proteinExistence type="predicted"/>
<name>A0A814PCT5_9BILA</name>
<dbReference type="EMBL" id="CAJOBC010005643">
    <property type="protein sequence ID" value="CAF3870820.1"/>
    <property type="molecule type" value="Genomic_DNA"/>
</dbReference>
<accession>A0A814PCT5</accession>
<keyword evidence="5" id="KW-1185">Reference proteome</keyword>
<reference evidence="2" key="1">
    <citation type="submission" date="2021-02" db="EMBL/GenBank/DDBJ databases">
        <authorList>
            <person name="Nowell W R."/>
        </authorList>
    </citation>
    <scope>NUCLEOTIDE SEQUENCE</scope>
</reference>
<evidence type="ECO:0000313" key="5">
    <source>
        <dbReference type="Proteomes" id="UP000663829"/>
    </source>
</evidence>
<gene>
    <name evidence="2" type="ORF">GPM918_LOCUS18998</name>
    <name evidence="1" type="ORF">OVA965_LOCUS2382</name>
    <name evidence="4" type="ORF">SRO942_LOCUS18995</name>
    <name evidence="3" type="ORF">TMI583_LOCUS2382</name>
</gene>
<evidence type="ECO:0000313" key="4">
    <source>
        <dbReference type="EMBL" id="CAF3870820.1"/>
    </source>
</evidence>
<evidence type="ECO:0000313" key="2">
    <source>
        <dbReference type="EMBL" id="CAF1106139.1"/>
    </source>
</evidence>
<dbReference type="Proteomes" id="UP000677228">
    <property type="component" value="Unassembled WGS sequence"/>
</dbReference>
<dbReference type="EMBL" id="CAJOBA010000499">
    <property type="protein sequence ID" value="CAF3537229.1"/>
    <property type="molecule type" value="Genomic_DNA"/>
</dbReference>
<dbReference type="Proteomes" id="UP000682733">
    <property type="component" value="Unassembled WGS sequence"/>
</dbReference>
<comment type="caution">
    <text evidence="2">The sequence shown here is derived from an EMBL/GenBank/DDBJ whole genome shotgun (WGS) entry which is preliminary data.</text>
</comment>